<dbReference type="SUPFAM" id="SSF50494">
    <property type="entry name" value="Trypsin-like serine proteases"/>
    <property type="match status" value="1"/>
</dbReference>
<dbReference type="RefSeq" id="WP_378484565.1">
    <property type="nucleotide sequence ID" value="NZ_JBHUFB010000009.1"/>
</dbReference>
<dbReference type="Gene3D" id="2.40.10.120">
    <property type="match status" value="1"/>
</dbReference>
<gene>
    <name evidence="5" type="ORF">ACFSJG_07445</name>
</gene>
<dbReference type="InterPro" id="IPR001478">
    <property type="entry name" value="PDZ"/>
</dbReference>
<keyword evidence="1 5" id="KW-0645">Protease</keyword>
<dbReference type="PANTHER" id="PTHR43343:SF3">
    <property type="entry name" value="PROTEASE DO-LIKE 8, CHLOROPLASTIC"/>
    <property type="match status" value="1"/>
</dbReference>
<evidence type="ECO:0000259" key="4">
    <source>
        <dbReference type="SMART" id="SM00228"/>
    </source>
</evidence>
<comment type="caution">
    <text evidence="5">The sequence shown here is derived from an EMBL/GenBank/DDBJ whole genome shotgun (WGS) entry which is preliminary data.</text>
</comment>
<dbReference type="PROSITE" id="PS00135">
    <property type="entry name" value="TRYPSIN_SER"/>
    <property type="match status" value="1"/>
</dbReference>
<dbReference type="SMART" id="SM00228">
    <property type="entry name" value="PDZ"/>
    <property type="match status" value="1"/>
</dbReference>
<dbReference type="Gene3D" id="2.30.42.10">
    <property type="match status" value="1"/>
</dbReference>
<feature type="region of interest" description="Disordered" evidence="3">
    <location>
        <begin position="43"/>
        <end position="64"/>
    </location>
</feature>
<dbReference type="GO" id="GO:0006508">
    <property type="term" value="P:proteolysis"/>
    <property type="evidence" value="ECO:0007669"/>
    <property type="project" value="UniProtKB-KW"/>
</dbReference>
<dbReference type="PRINTS" id="PR00834">
    <property type="entry name" value="PROTEASES2C"/>
</dbReference>
<dbReference type="EC" id="3.4.21.-" evidence="5"/>
<evidence type="ECO:0000256" key="1">
    <source>
        <dbReference type="ARBA" id="ARBA00022670"/>
    </source>
</evidence>
<feature type="domain" description="PDZ" evidence="4">
    <location>
        <begin position="289"/>
        <end position="362"/>
    </location>
</feature>
<dbReference type="EMBL" id="JBHUFB010000009">
    <property type="protein sequence ID" value="MFD1812041.1"/>
    <property type="molecule type" value="Genomic_DNA"/>
</dbReference>
<proteinExistence type="predicted"/>
<dbReference type="InterPro" id="IPR001940">
    <property type="entry name" value="Peptidase_S1C"/>
</dbReference>
<keyword evidence="2 5" id="KW-0378">Hydrolase</keyword>
<sequence>MNSATPVRSTPNGQRVLHALLVLVALAAVLLAGHELPLQPTPSQVPATIAAPPPPPPAPPTPLDAAELSARIVPTIVTLTATSGALTTAGTGIVLSSDGLVLTNHHVVDGAADVDAIAMVDGALYDADVLGYDRFRDVAVLRLHGADGLPVAPLGRSAELRLNDAVTAIGNAEGRGVAVSAPGFVTGTDESVVARNSNDGSRNRLTGMIEVDADIRPGDSGGPLVDAFGNVVGISTAGNTGMRPDPTDASADVSVPIESYALPIDDAIAIADQVRSGVGTGTVHVGPTALLGVAVTDAGRTQDGAKVVAVGISSPAEQAEVVRGDVIVSWDGRPIRSQSDLTVEMTNRRPGDRVEIGWIDADGQRRTAVVVLAEGTP</sequence>
<organism evidence="5 6">
    <name type="scientific">Rhodococcus gannanensis</name>
    <dbReference type="NCBI Taxonomy" id="1960308"/>
    <lineage>
        <taxon>Bacteria</taxon>
        <taxon>Bacillati</taxon>
        <taxon>Actinomycetota</taxon>
        <taxon>Actinomycetes</taxon>
        <taxon>Mycobacteriales</taxon>
        <taxon>Nocardiaceae</taxon>
        <taxon>Rhodococcus</taxon>
    </lineage>
</organism>
<dbReference type="Pfam" id="PF13180">
    <property type="entry name" value="PDZ_2"/>
    <property type="match status" value="1"/>
</dbReference>
<dbReference type="InterPro" id="IPR033116">
    <property type="entry name" value="TRYPSIN_SER"/>
</dbReference>
<accession>A0ABW4P1S8</accession>
<dbReference type="Pfam" id="PF13365">
    <property type="entry name" value="Trypsin_2"/>
    <property type="match status" value="1"/>
</dbReference>
<evidence type="ECO:0000313" key="6">
    <source>
        <dbReference type="Proteomes" id="UP001597286"/>
    </source>
</evidence>
<dbReference type="SUPFAM" id="SSF50156">
    <property type="entry name" value="PDZ domain-like"/>
    <property type="match status" value="1"/>
</dbReference>
<feature type="compositionally biased region" description="Pro residues" evidence="3">
    <location>
        <begin position="51"/>
        <end position="62"/>
    </location>
</feature>
<dbReference type="InterPro" id="IPR036034">
    <property type="entry name" value="PDZ_sf"/>
</dbReference>
<dbReference type="InterPro" id="IPR051201">
    <property type="entry name" value="Chloro_Bact_Ser_Proteases"/>
</dbReference>
<dbReference type="Proteomes" id="UP001597286">
    <property type="component" value="Unassembled WGS sequence"/>
</dbReference>
<reference evidence="6" key="1">
    <citation type="journal article" date="2019" name="Int. J. Syst. Evol. Microbiol.">
        <title>The Global Catalogue of Microorganisms (GCM) 10K type strain sequencing project: providing services to taxonomists for standard genome sequencing and annotation.</title>
        <authorList>
            <consortium name="The Broad Institute Genomics Platform"/>
            <consortium name="The Broad Institute Genome Sequencing Center for Infectious Disease"/>
            <person name="Wu L."/>
            <person name="Ma J."/>
        </authorList>
    </citation>
    <scope>NUCLEOTIDE SEQUENCE [LARGE SCALE GENOMIC DNA]</scope>
    <source>
        <strain evidence="6">DT72</strain>
    </source>
</reference>
<evidence type="ECO:0000256" key="3">
    <source>
        <dbReference type="SAM" id="MobiDB-lite"/>
    </source>
</evidence>
<name>A0ABW4P1S8_9NOCA</name>
<evidence type="ECO:0000313" key="5">
    <source>
        <dbReference type="EMBL" id="MFD1812041.1"/>
    </source>
</evidence>
<dbReference type="PANTHER" id="PTHR43343">
    <property type="entry name" value="PEPTIDASE S12"/>
    <property type="match status" value="1"/>
</dbReference>
<evidence type="ECO:0000256" key="2">
    <source>
        <dbReference type="ARBA" id="ARBA00022801"/>
    </source>
</evidence>
<protein>
    <submittedName>
        <fullName evidence="5">S1C family serine protease</fullName>
        <ecNumber evidence="5">3.4.21.-</ecNumber>
    </submittedName>
</protein>
<dbReference type="InterPro" id="IPR009003">
    <property type="entry name" value="Peptidase_S1_PA"/>
</dbReference>
<keyword evidence="6" id="KW-1185">Reference proteome</keyword>
<dbReference type="GO" id="GO:0008233">
    <property type="term" value="F:peptidase activity"/>
    <property type="evidence" value="ECO:0007669"/>
    <property type="project" value="UniProtKB-KW"/>
</dbReference>